<evidence type="ECO:0000256" key="6">
    <source>
        <dbReference type="ARBA" id="ARBA00022475"/>
    </source>
</evidence>
<protein>
    <recommendedName>
        <fullName evidence="13">Tetracycline resistance protein</fullName>
    </recommendedName>
</protein>
<keyword evidence="12" id="KW-0046">Antibiotic resistance</keyword>
<feature type="transmembrane region" description="Helical" evidence="14">
    <location>
        <begin position="325"/>
        <end position="343"/>
    </location>
</feature>
<dbReference type="GO" id="GO:1902600">
    <property type="term" value="P:proton transmembrane transport"/>
    <property type="evidence" value="ECO:0007669"/>
    <property type="project" value="UniProtKB-KW"/>
</dbReference>
<accession>A0A9X8WMY7</accession>
<proteinExistence type="inferred from homology"/>
<feature type="transmembrane region" description="Helical" evidence="14">
    <location>
        <begin position="47"/>
        <end position="68"/>
    </location>
</feature>
<dbReference type="Pfam" id="PF07690">
    <property type="entry name" value="MFS_1"/>
    <property type="match status" value="1"/>
</dbReference>
<dbReference type="PROSITE" id="PS50850">
    <property type="entry name" value="MFS"/>
    <property type="match status" value="1"/>
</dbReference>
<organism evidence="16 17">
    <name type="scientific">Peribacillus simplex</name>
    <dbReference type="NCBI Taxonomy" id="1478"/>
    <lineage>
        <taxon>Bacteria</taxon>
        <taxon>Bacillati</taxon>
        <taxon>Bacillota</taxon>
        <taxon>Bacilli</taxon>
        <taxon>Bacillales</taxon>
        <taxon>Bacillaceae</taxon>
        <taxon>Peribacillus</taxon>
    </lineage>
</organism>
<evidence type="ECO:0000256" key="8">
    <source>
        <dbReference type="ARBA" id="ARBA00022781"/>
    </source>
</evidence>
<evidence type="ECO:0000256" key="14">
    <source>
        <dbReference type="SAM" id="Phobius"/>
    </source>
</evidence>
<evidence type="ECO:0000256" key="1">
    <source>
        <dbReference type="ARBA" id="ARBA00003279"/>
    </source>
</evidence>
<comment type="subcellular location">
    <subcellularLocation>
        <location evidence="2">Cell membrane</location>
        <topology evidence="2">Multi-pass membrane protein</topology>
    </subcellularLocation>
</comment>
<keyword evidence="4" id="KW-0813">Transport</keyword>
<dbReference type="PANTHER" id="PTHR23501:SF188">
    <property type="entry name" value="TETRACYCLINE RESISTANCE PROTEIN"/>
    <property type="match status" value="1"/>
</dbReference>
<feature type="transmembrane region" description="Helical" evidence="14">
    <location>
        <begin position="80"/>
        <end position="97"/>
    </location>
</feature>
<evidence type="ECO:0000256" key="11">
    <source>
        <dbReference type="ARBA" id="ARBA00023136"/>
    </source>
</evidence>
<dbReference type="InterPro" id="IPR036259">
    <property type="entry name" value="MFS_trans_sf"/>
</dbReference>
<evidence type="ECO:0000313" key="16">
    <source>
        <dbReference type="EMBL" id="SIS03730.1"/>
    </source>
</evidence>
<keyword evidence="7 14" id="KW-0812">Transmembrane</keyword>
<comment type="function">
    <text evidence="1">Resistance to tetracycline by an active tetracycline efflux. This is an energy-dependent process that decreases the accumulation of the antibiotic in whole cells. This protein functions as a metal-tetracycline/H(+) antiporter.</text>
</comment>
<feature type="transmembrane region" description="Helical" evidence="14">
    <location>
        <begin position="290"/>
        <end position="313"/>
    </location>
</feature>
<evidence type="ECO:0000256" key="13">
    <source>
        <dbReference type="ARBA" id="ARBA00040630"/>
    </source>
</evidence>
<evidence type="ECO:0000256" key="5">
    <source>
        <dbReference type="ARBA" id="ARBA00022449"/>
    </source>
</evidence>
<dbReference type="GO" id="GO:0005886">
    <property type="term" value="C:plasma membrane"/>
    <property type="evidence" value="ECO:0007669"/>
    <property type="project" value="UniProtKB-SubCell"/>
</dbReference>
<dbReference type="PANTHER" id="PTHR23501">
    <property type="entry name" value="MAJOR FACILITATOR SUPERFAMILY"/>
    <property type="match status" value="1"/>
</dbReference>
<keyword evidence="9 14" id="KW-1133">Transmembrane helix</keyword>
<dbReference type="EMBL" id="FTMX01000010">
    <property type="protein sequence ID" value="SIS03730.1"/>
    <property type="molecule type" value="Genomic_DNA"/>
</dbReference>
<feature type="transmembrane region" description="Helical" evidence="14">
    <location>
        <begin position="384"/>
        <end position="404"/>
    </location>
</feature>
<keyword evidence="11 14" id="KW-0472">Membrane</keyword>
<feature type="transmembrane region" description="Helical" evidence="14">
    <location>
        <begin position="262"/>
        <end position="284"/>
    </location>
</feature>
<comment type="similarity">
    <text evidence="3">Belongs to the major facilitator superfamily. TCR/Tet family.</text>
</comment>
<evidence type="ECO:0000256" key="12">
    <source>
        <dbReference type="ARBA" id="ARBA00023251"/>
    </source>
</evidence>
<name>A0A9X8WMY7_9BACI</name>
<gene>
    <name evidence="16" type="ORF">SAMN05878482_11040</name>
</gene>
<dbReference type="Gene3D" id="1.20.1250.20">
    <property type="entry name" value="MFS general substrate transporter like domains"/>
    <property type="match status" value="1"/>
</dbReference>
<keyword evidence="5" id="KW-0050">Antiport</keyword>
<evidence type="ECO:0000256" key="7">
    <source>
        <dbReference type="ARBA" id="ARBA00022692"/>
    </source>
</evidence>
<dbReference type="RefSeq" id="WP_260320978.1">
    <property type="nucleotide sequence ID" value="NZ_FTMX01000010.1"/>
</dbReference>
<feature type="transmembrane region" description="Helical" evidence="14">
    <location>
        <begin position="349"/>
        <end position="372"/>
    </location>
</feature>
<feature type="transmembrane region" description="Helical" evidence="14">
    <location>
        <begin position="416"/>
        <end position="437"/>
    </location>
</feature>
<dbReference type="InterPro" id="IPR011701">
    <property type="entry name" value="MFS"/>
</dbReference>
<evidence type="ECO:0000259" key="15">
    <source>
        <dbReference type="PROSITE" id="PS50850"/>
    </source>
</evidence>
<evidence type="ECO:0000256" key="10">
    <source>
        <dbReference type="ARBA" id="ARBA00023065"/>
    </source>
</evidence>
<evidence type="ECO:0000256" key="9">
    <source>
        <dbReference type="ARBA" id="ARBA00022989"/>
    </source>
</evidence>
<dbReference type="Proteomes" id="UP000185829">
    <property type="component" value="Unassembled WGS sequence"/>
</dbReference>
<dbReference type="GO" id="GO:0015297">
    <property type="term" value="F:antiporter activity"/>
    <property type="evidence" value="ECO:0007669"/>
    <property type="project" value="UniProtKB-KW"/>
</dbReference>
<evidence type="ECO:0000256" key="4">
    <source>
        <dbReference type="ARBA" id="ARBA00022448"/>
    </source>
</evidence>
<dbReference type="InterPro" id="IPR020846">
    <property type="entry name" value="MFS_dom"/>
</dbReference>
<dbReference type="AlphaFoldDB" id="A0A9X8WMY7"/>
<comment type="caution">
    <text evidence="16">The sequence shown here is derived from an EMBL/GenBank/DDBJ whole genome shotgun (WGS) entry which is preliminary data.</text>
</comment>
<feature type="transmembrane region" description="Helical" evidence="14">
    <location>
        <begin position="199"/>
        <end position="218"/>
    </location>
</feature>
<evidence type="ECO:0000256" key="3">
    <source>
        <dbReference type="ARBA" id="ARBA00007520"/>
    </source>
</evidence>
<keyword evidence="8" id="KW-0375">Hydrogen ion transport</keyword>
<feature type="transmembrane region" description="Helical" evidence="14">
    <location>
        <begin position="138"/>
        <end position="160"/>
    </location>
</feature>
<reference evidence="16 17" key="1">
    <citation type="submission" date="2017-01" db="EMBL/GenBank/DDBJ databases">
        <authorList>
            <person name="Varghese N."/>
            <person name="Submissions S."/>
        </authorList>
    </citation>
    <scope>NUCLEOTIDE SEQUENCE [LARGE SCALE GENOMIC DNA]</scope>
    <source>
        <strain evidence="16 17">RUG2-6</strain>
    </source>
</reference>
<feature type="transmembrane region" description="Helical" evidence="14">
    <location>
        <begin position="166"/>
        <end position="187"/>
    </location>
</feature>
<sequence length="446" mass="48459">MKNKIISNNNSKWLLFTLCFIVLLGPMNAVLFNVALADISKDLSISPSKASWIVVGYSLVVGIGSMVYGKLADRFSVKKLLIISIVLFILGSVLGFSNQSYGIVIFARLLQASGGAAFIALGMVSVAKMFEPEKRPGALAMISSSIALAVGIGPLVGGAITNTLGWPYLFLIMVISVVGIGLLMKFMPKYEESHSSEPFHFDFTGAIILFALIATILLGININSLMFVLSLVLLFLFKVRMTKAKYPFIDIELFNNKPFLRLITIGFIMNVALCANLLLIPLLLVERNGISPFFIGILLFIASLFGIVSSILTGKIIPTFGNIKMINVSTIIMIFGFLVLGLFSNANVFVILIAEILTFMSYSAIQVSLNTLIPKTLNASKIGVGLGLYNLLNFVGMAFGPAIASKIMELTNSYSMNFLLISLSLVIHFLLLFKLFAVQSKVINAE</sequence>
<keyword evidence="10" id="KW-0406">Ion transport</keyword>
<evidence type="ECO:0000313" key="17">
    <source>
        <dbReference type="Proteomes" id="UP000185829"/>
    </source>
</evidence>
<dbReference type="Gene3D" id="1.20.1720.10">
    <property type="entry name" value="Multidrug resistance protein D"/>
    <property type="match status" value="1"/>
</dbReference>
<dbReference type="CDD" id="cd17321">
    <property type="entry name" value="MFS_MMR_MDR_like"/>
    <property type="match status" value="1"/>
</dbReference>
<feature type="domain" description="Major facilitator superfamily (MFS) profile" evidence="15">
    <location>
        <begin position="14"/>
        <end position="440"/>
    </location>
</feature>
<evidence type="ECO:0000256" key="2">
    <source>
        <dbReference type="ARBA" id="ARBA00004651"/>
    </source>
</evidence>
<dbReference type="PRINTS" id="PR01036">
    <property type="entry name" value="TCRTETB"/>
</dbReference>
<dbReference type="SUPFAM" id="SSF103473">
    <property type="entry name" value="MFS general substrate transporter"/>
    <property type="match status" value="1"/>
</dbReference>
<dbReference type="GO" id="GO:0046677">
    <property type="term" value="P:response to antibiotic"/>
    <property type="evidence" value="ECO:0007669"/>
    <property type="project" value="UniProtKB-KW"/>
</dbReference>
<keyword evidence="6" id="KW-1003">Cell membrane</keyword>